<feature type="domain" description="PH" evidence="3">
    <location>
        <begin position="233"/>
        <end position="330"/>
    </location>
</feature>
<feature type="compositionally biased region" description="Low complexity" evidence="2">
    <location>
        <begin position="453"/>
        <end position="481"/>
    </location>
</feature>
<evidence type="ECO:0000256" key="2">
    <source>
        <dbReference type="SAM" id="MobiDB-lite"/>
    </source>
</evidence>
<evidence type="ECO:0000313" key="5">
    <source>
        <dbReference type="Proteomes" id="UP000326759"/>
    </source>
</evidence>
<feature type="region of interest" description="Disordered" evidence="2">
    <location>
        <begin position="189"/>
        <end position="210"/>
    </location>
</feature>
<feature type="compositionally biased region" description="Basic and acidic residues" evidence="2">
    <location>
        <begin position="153"/>
        <end position="162"/>
    </location>
</feature>
<proteinExistence type="predicted"/>
<feature type="region of interest" description="Disordered" evidence="2">
    <location>
        <begin position="43"/>
        <end position="115"/>
    </location>
</feature>
<protein>
    <submittedName>
        <fullName evidence="4">Protein outspread</fullName>
    </submittedName>
</protein>
<gene>
    <name evidence="4" type="primary">osp</name>
    <name evidence="4" type="ORF">Anas_06087</name>
</gene>
<feature type="compositionally biased region" description="Low complexity" evidence="2">
    <location>
        <begin position="422"/>
        <end position="432"/>
    </location>
</feature>
<evidence type="ECO:0000256" key="1">
    <source>
        <dbReference type="SAM" id="Coils"/>
    </source>
</evidence>
<feature type="compositionally biased region" description="Basic and acidic residues" evidence="2">
    <location>
        <begin position="908"/>
        <end position="920"/>
    </location>
</feature>
<dbReference type="Proteomes" id="UP000326759">
    <property type="component" value="Unassembled WGS sequence"/>
</dbReference>
<keyword evidence="1" id="KW-0175">Coiled coil</keyword>
<feature type="region of interest" description="Disordered" evidence="2">
    <location>
        <begin position="358"/>
        <end position="383"/>
    </location>
</feature>
<dbReference type="EMBL" id="SEYY01021639">
    <property type="protein sequence ID" value="KAB7496197.1"/>
    <property type="molecule type" value="Genomic_DNA"/>
</dbReference>
<dbReference type="PROSITE" id="PS50003">
    <property type="entry name" value="PH_DOMAIN"/>
    <property type="match status" value="1"/>
</dbReference>
<dbReference type="PANTHER" id="PTHR17271:SF1">
    <property type="entry name" value="PROTEIN OUTSPREAD"/>
    <property type="match status" value="1"/>
</dbReference>
<dbReference type="Pfam" id="PF00169">
    <property type="entry name" value="PH"/>
    <property type="match status" value="1"/>
</dbReference>
<dbReference type="GO" id="GO:0051015">
    <property type="term" value="F:actin filament binding"/>
    <property type="evidence" value="ECO:0007669"/>
    <property type="project" value="TreeGrafter"/>
</dbReference>
<dbReference type="InterPro" id="IPR052223">
    <property type="entry name" value="Actin_Cytoskeleton_Reg"/>
</dbReference>
<feature type="compositionally biased region" description="Low complexity" evidence="2">
    <location>
        <begin position="1006"/>
        <end position="1033"/>
    </location>
</feature>
<feature type="region of interest" description="Disordered" evidence="2">
    <location>
        <begin position="416"/>
        <end position="481"/>
    </location>
</feature>
<feature type="compositionally biased region" description="Low complexity" evidence="2">
    <location>
        <begin position="964"/>
        <end position="999"/>
    </location>
</feature>
<dbReference type="InterPro" id="IPR011993">
    <property type="entry name" value="PH-like_dom_sf"/>
</dbReference>
<evidence type="ECO:0000313" key="4">
    <source>
        <dbReference type="EMBL" id="KAB7496197.1"/>
    </source>
</evidence>
<feature type="compositionally biased region" description="Low complexity" evidence="2">
    <location>
        <begin position="373"/>
        <end position="383"/>
    </location>
</feature>
<dbReference type="SUPFAM" id="SSF50729">
    <property type="entry name" value="PH domain-like"/>
    <property type="match status" value="1"/>
</dbReference>
<dbReference type="GO" id="GO:0015629">
    <property type="term" value="C:actin cytoskeleton"/>
    <property type="evidence" value="ECO:0007669"/>
    <property type="project" value="TreeGrafter"/>
</dbReference>
<keyword evidence="5" id="KW-1185">Reference proteome</keyword>
<reference evidence="4 5" key="1">
    <citation type="journal article" date="2019" name="PLoS Biol.">
        <title>Sex chromosomes control vertical transmission of feminizing Wolbachia symbionts in an isopod.</title>
        <authorList>
            <person name="Becking T."/>
            <person name="Chebbi M.A."/>
            <person name="Giraud I."/>
            <person name="Moumen B."/>
            <person name="Laverre T."/>
            <person name="Caubet Y."/>
            <person name="Peccoud J."/>
            <person name="Gilbert C."/>
            <person name="Cordaux R."/>
        </authorList>
    </citation>
    <scope>NUCLEOTIDE SEQUENCE [LARGE SCALE GENOMIC DNA]</scope>
    <source>
        <strain evidence="4">ANa2</strain>
        <tissue evidence="4">Whole body excluding digestive tract and cuticle</tissue>
    </source>
</reference>
<sequence>MMMLFQRKNLRHLRERKNLHLQLLLFITQHLCLPFLPSTRLLSDEHKENTPPYIDTTSSYIEDYEDNPPTSESPPTQDKVMLGLQRPRTRRTAKREARGLGHPRSEVSQQQQQQMYITDLEESKREEKLKDIADSLTRPRLNTSTLSYLNKENGVKPTRDSDTSLDQQEDQQQDVPHLRNHSRHITFDDVTDASLKGQVRGDPDGGCGLEGDSSRFQLNVDTQRVELPAEDILHIKKGFLLKLSPTQDWNRHWFVLEGSGLKFFRDQNGEENGILDGIVDMSLVKNVQEKEVGRNYGFVVTTWDDKTYTFSAVTSNIRSSWVQAMRNSANLKVGDSKDSLLSLGEKLEREIKNSKDKVTSSSFVSLETEPGVSTTPPTMSSSLTTLGRSFLSSEDEFKTASDSSFFKDLSRDNITSHDRLSSRSTSRGTPSSHNRSKSSPPTSRRGTRDDYPQLNSLSSASSRLQQLNNSSSSRLSEGLSVQSIQDLESRFTPEKDSNGTLNSTTGEGMLVELLETQVESLKAKLEQTQITELKNQIAKQEEEIKEKNKTISKIESIRKQFQEERREWEEKVSSEEKKVKDLKTSESKHGEIVRRLTRSSEMNSTTRAENAELKRQVSELTTEIARLKEALKSEKSEAYKWKDLVKELRSLLDGRNVDMEMKREEVASIREKLKETQSELDATADRLHRGIEENESLCGRLRELERQSRSQAAAAAAAAIKVRRGSSSLSLSNSKKNLPRLDSLSDLTNLDLNFDPDDMERESLVEEFKDLRIRFEKAVGEILALKKEIRNTESLQDDIELTNQRLRNELKSRERDFEAQNQLMGTRVQDLTNKLSNSEKQVRTLKQKLNRSESKERRRTLSLKGKESFSLSKDLESKLTYLESMVNTFLNETEADSESQKSLLSLPETRRSKSFEESNRRAASAKLRRKSLDGQTTTDTIKTVIRVNELEEKVLSLSKRDPRTVSSNTSLSSCGTSQSTADASTNSLTLTGSSKLKSSPVMSPMRSPATPRRSSISRTSTKSPSERTSSSRVTRSDSESKNLKEKLSECLTCAKTIHCSCTCGEDSMSRLQELISVTARLSQCRSSVQSDQNAVRRVRPLILRINDLLKEKSINLVQRRHQLRTIGKWTKEAQFKSLAERLAFETTLLAQLAQALQSTRNPKSFRSIFSSSRVN</sequence>
<dbReference type="OrthoDB" id="9942268at2759"/>
<name>A0A5N5SQD5_9CRUS</name>
<feature type="region of interest" description="Disordered" evidence="2">
    <location>
        <begin position="957"/>
        <end position="1040"/>
    </location>
</feature>
<organism evidence="4 5">
    <name type="scientific">Armadillidium nasatum</name>
    <dbReference type="NCBI Taxonomy" id="96803"/>
    <lineage>
        <taxon>Eukaryota</taxon>
        <taxon>Metazoa</taxon>
        <taxon>Ecdysozoa</taxon>
        <taxon>Arthropoda</taxon>
        <taxon>Crustacea</taxon>
        <taxon>Multicrustacea</taxon>
        <taxon>Malacostraca</taxon>
        <taxon>Eumalacostraca</taxon>
        <taxon>Peracarida</taxon>
        <taxon>Isopoda</taxon>
        <taxon>Oniscidea</taxon>
        <taxon>Crinocheta</taxon>
        <taxon>Armadillidiidae</taxon>
        <taxon>Armadillidium</taxon>
    </lineage>
</organism>
<dbReference type="Gene3D" id="2.30.29.30">
    <property type="entry name" value="Pleckstrin-homology domain (PH domain)/Phosphotyrosine-binding domain (PTB)"/>
    <property type="match status" value="1"/>
</dbReference>
<feature type="compositionally biased region" description="Basic and acidic residues" evidence="2">
    <location>
        <begin position="94"/>
        <end position="105"/>
    </location>
</feature>
<dbReference type="InterPro" id="IPR001849">
    <property type="entry name" value="PH_domain"/>
</dbReference>
<dbReference type="AlphaFoldDB" id="A0A5N5SQD5"/>
<feature type="coiled-coil region" evidence="1">
    <location>
        <begin position="511"/>
        <end position="707"/>
    </location>
</feature>
<feature type="region of interest" description="Disordered" evidence="2">
    <location>
        <begin position="892"/>
        <end position="936"/>
    </location>
</feature>
<dbReference type="SMART" id="SM00233">
    <property type="entry name" value="PH"/>
    <property type="match status" value="1"/>
</dbReference>
<accession>A0A5N5SQD5</accession>
<feature type="region of interest" description="Disordered" evidence="2">
    <location>
        <begin position="143"/>
        <end position="177"/>
    </location>
</feature>
<dbReference type="PANTHER" id="PTHR17271">
    <property type="entry name" value="PLECKSTRIN HOMOLOGY PH DOMAIN-CONTAINING PROTEIN"/>
    <property type="match status" value="1"/>
</dbReference>
<comment type="caution">
    <text evidence="4">The sequence shown here is derived from an EMBL/GenBank/DDBJ whole genome shotgun (WGS) entry which is preliminary data.</text>
</comment>
<evidence type="ECO:0000259" key="3">
    <source>
        <dbReference type="PROSITE" id="PS50003"/>
    </source>
</evidence>
<feature type="region of interest" description="Disordered" evidence="2">
    <location>
        <begin position="833"/>
        <end position="863"/>
    </location>
</feature>